<dbReference type="AlphaFoldDB" id="A0A7N0U0G8"/>
<comment type="caution">
    <text evidence="2">Lacks conserved residue(s) required for the propagation of feature annotation.</text>
</comment>
<dbReference type="GO" id="GO:0008017">
    <property type="term" value="F:microtubule binding"/>
    <property type="evidence" value="ECO:0007669"/>
    <property type="project" value="InterPro"/>
</dbReference>
<dbReference type="InterPro" id="IPR027640">
    <property type="entry name" value="Kinesin-like_fam"/>
</dbReference>
<evidence type="ECO:0000256" key="2">
    <source>
        <dbReference type="PROSITE-ProRule" id="PRU00283"/>
    </source>
</evidence>
<accession>A0A7N0U0G8</accession>
<dbReference type="PANTHER" id="PTHR24115">
    <property type="entry name" value="KINESIN-RELATED"/>
    <property type="match status" value="1"/>
</dbReference>
<dbReference type="InterPro" id="IPR027417">
    <property type="entry name" value="P-loop_NTPase"/>
</dbReference>
<sequence length="124" mass="13511">SVPCTNVRTIKISQGNIALKRVVESIANDDSHVPFRDSKLTMLLHDSFEDDKSKILMILCVSPDPNEIYKTISILEYGAKSKCIVRGSHTPVKGKLGSEDASSILGSRLAAMDQLISKLLINLG</sequence>
<dbReference type="GO" id="GO:0007018">
    <property type="term" value="P:microtubule-based movement"/>
    <property type="evidence" value="ECO:0007669"/>
    <property type="project" value="InterPro"/>
</dbReference>
<dbReference type="GO" id="GO:0016887">
    <property type="term" value="F:ATP hydrolysis activity"/>
    <property type="evidence" value="ECO:0007669"/>
    <property type="project" value="TreeGrafter"/>
</dbReference>
<dbReference type="GO" id="GO:0005524">
    <property type="term" value="F:ATP binding"/>
    <property type="evidence" value="ECO:0007669"/>
    <property type="project" value="InterPro"/>
</dbReference>
<evidence type="ECO:0000313" key="4">
    <source>
        <dbReference type="EnsemblPlants" id="Kaladp0049s0019.1.v1.1.CDS.1"/>
    </source>
</evidence>
<keyword evidence="1" id="KW-0505">Motor protein</keyword>
<evidence type="ECO:0000313" key="5">
    <source>
        <dbReference type="Proteomes" id="UP000594263"/>
    </source>
</evidence>
<dbReference type="Pfam" id="PF00225">
    <property type="entry name" value="Kinesin"/>
    <property type="match status" value="1"/>
</dbReference>
<dbReference type="EnsemblPlants" id="Kaladp0049s0019.1.v1.1">
    <property type="protein sequence ID" value="Kaladp0049s0019.1.v1.1.CDS.1"/>
    <property type="gene ID" value="Kaladp0049s0019.v1.1"/>
</dbReference>
<dbReference type="Gene3D" id="3.40.850.10">
    <property type="entry name" value="Kinesin motor domain"/>
    <property type="match status" value="1"/>
</dbReference>
<dbReference type="OMA" id="MILCESA"/>
<dbReference type="Proteomes" id="UP000594263">
    <property type="component" value="Unplaced"/>
</dbReference>
<dbReference type="PANTHER" id="PTHR24115:SF416">
    <property type="entry name" value="KINESIN-LIKE PROTEIN KIN-10A"/>
    <property type="match status" value="1"/>
</dbReference>
<feature type="domain" description="Kinesin motor" evidence="3">
    <location>
        <begin position="1"/>
        <end position="84"/>
    </location>
</feature>
<dbReference type="SUPFAM" id="SSF52540">
    <property type="entry name" value="P-loop containing nucleoside triphosphate hydrolases"/>
    <property type="match status" value="1"/>
</dbReference>
<organism evidence="4 5">
    <name type="scientific">Kalanchoe fedtschenkoi</name>
    <name type="common">Lavender scallops</name>
    <name type="synonym">South American air plant</name>
    <dbReference type="NCBI Taxonomy" id="63787"/>
    <lineage>
        <taxon>Eukaryota</taxon>
        <taxon>Viridiplantae</taxon>
        <taxon>Streptophyta</taxon>
        <taxon>Embryophyta</taxon>
        <taxon>Tracheophyta</taxon>
        <taxon>Spermatophyta</taxon>
        <taxon>Magnoliopsida</taxon>
        <taxon>eudicotyledons</taxon>
        <taxon>Gunneridae</taxon>
        <taxon>Pentapetalae</taxon>
        <taxon>Saxifragales</taxon>
        <taxon>Crassulaceae</taxon>
        <taxon>Kalanchoe</taxon>
    </lineage>
</organism>
<evidence type="ECO:0000259" key="3">
    <source>
        <dbReference type="PROSITE" id="PS50067"/>
    </source>
</evidence>
<dbReference type="GO" id="GO:0005874">
    <property type="term" value="C:microtubule"/>
    <property type="evidence" value="ECO:0007669"/>
    <property type="project" value="TreeGrafter"/>
</dbReference>
<protein>
    <recommendedName>
        <fullName evidence="3">Kinesin motor domain-containing protein</fullName>
    </recommendedName>
</protein>
<name>A0A7N0U0G8_KALFE</name>
<reference evidence="4" key="1">
    <citation type="submission" date="2021-01" db="UniProtKB">
        <authorList>
            <consortium name="EnsemblPlants"/>
        </authorList>
    </citation>
    <scope>IDENTIFICATION</scope>
</reference>
<evidence type="ECO:0000256" key="1">
    <source>
        <dbReference type="ARBA" id="ARBA00023175"/>
    </source>
</evidence>
<comment type="similarity">
    <text evidence="2">Belongs to the TRAFAC class myosin-kinesin ATPase superfamily. Kinesin family.</text>
</comment>
<dbReference type="GO" id="GO:0005871">
    <property type="term" value="C:kinesin complex"/>
    <property type="evidence" value="ECO:0007669"/>
    <property type="project" value="TreeGrafter"/>
</dbReference>
<dbReference type="GO" id="GO:0003777">
    <property type="term" value="F:microtubule motor activity"/>
    <property type="evidence" value="ECO:0007669"/>
    <property type="project" value="InterPro"/>
</dbReference>
<dbReference type="Gramene" id="Kaladp0049s0019.1.v1.1">
    <property type="protein sequence ID" value="Kaladp0049s0019.1.v1.1.CDS.1"/>
    <property type="gene ID" value="Kaladp0049s0019.v1.1"/>
</dbReference>
<dbReference type="InterPro" id="IPR036961">
    <property type="entry name" value="Kinesin_motor_dom_sf"/>
</dbReference>
<proteinExistence type="inferred from homology"/>
<dbReference type="PROSITE" id="PS50067">
    <property type="entry name" value="KINESIN_MOTOR_2"/>
    <property type="match status" value="1"/>
</dbReference>
<keyword evidence="5" id="KW-1185">Reference proteome</keyword>
<dbReference type="InterPro" id="IPR001752">
    <property type="entry name" value="Kinesin_motor_dom"/>
</dbReference>